<dbReference type="EMBL" id="CZPT02000286">
    <property type="protein sequence ID" value="SCU65410.1"/>
    <property type="molecule type" value="Genomic_DNA"/>
</dbReference>
<gene>
    <name evidence="1" type="ORF">TEOVI_000621400</name>
</gene>
<protein>
    <submittedName>
        <fullName evidence="1">Uncharacterized protein</fullName>
    </submittedName>
</protein>
<reference evidence="1" key="1">
    <citation type="submission" date="2016-09" db="EMBL/GenBank/DDBJ databases">
        <authorList>
            <person name="Hebert L."/>
            <person name="Moumen B."/>
        </authorList>
    </citation>
    <scope>NUCLEOTIDE SEQUENCE [LARGE SCALE GENOMIC DNA]</scope>
    <source>
        <strain evidence="1">OVI</strain>
    </source>
</reference>
<sequence>MVRCQSSHPKAILVQLHVVAPSLQYDYQKGPPPPEEACELDVELLCNDISNKMRLLGGMAIGLPKEGLVVEGSHREESGNGGLYNIVVRLQHASNLSVSALRAACAAVMEGAVTIAGDDRGKQRLAHKQPALKVVPVAVRVVKLDKLQ</sequence>
<accession>A0A1G4I194</accession>
<evidence type="ECO:0000313" key="2">
    <source>
        <dbReference type="Proteomes" id="UP000195570"/>
    </source>
</evidence>
<keyword evidence="2" id="KW-1185">Reference proteome</keyword>
<organism evidence="1 2">
    <name type="scientific">Trypanosoma equiperdum</name>
    <dbReference type="NCBI Taxonomy" id="5694"/>
    <lineage>
        <taxon>Eukaryota</taxon>
        <taxon>Discoba</taxon>
        <taxon>Euglenozoa</taxon>
        <taxon>Kinetoplastea</taxon>
        <taxon>Metakinetoplastina</taxon>
        <taxon>Trypanosomatida</taxon>
        <taxon>Trypanosomatidae</taxon>
        <taxon>Trypanosoma</taxon>
    </lineage>
</organism>
<dbReference type="AlphaFoldDB" id="A0A1G4I194"/>
<proteinExistence type="predicted"/>
<dbReference type="RefSeq" id="XP_067077017.1">
    <property type="nucleotide sequence ID" value="XM_067220916.1"/>
</dbReference>
<comment type="caution">
    <text evidence="1">The sequence shown here is derived from an EMBL/GenBank/DDBJ whole genome shotgun (WGS) entry which is preliminary data.</text>
</comment>
<name>A0A1G4I194_TRYEQ</name>
<dbReference type="Proteomes" id="UP000195570">
    <property type="component" value="Unassembled WGS sequence"/>
</dbReference>
<dbReference type="GeneID" id="92380153"/>
<evidence type="ECO:0000313" key="1">
    <source>
        <dbReference type="EMBL" id="SCU65410.1"/>
    </source>
</evidence>
<dbReference type="VEuPathDB" id="TriTrypDB:TEOVI_000621400"/>